<name>A0A7X6I233_9ENTE</name>
<evidence type="ECO:0000313" key="2">
    <source>
        <dbReference type="Proteomes" id="UP000521358"/>
    </source>
</evidence>
<evidence type="ECO:0000313" key="1">
    <source>
        <dbReference type="EMBL" id="NKC66966.1"/>
    </source>
</evidence>
<accession>A0A7X6I233</accession>
<gene>
    <name evidence="1" type="ORF">HED35_02580</name>
</gene>
<dbReference type="RefSeq" id="WP_167806250.1">
    <property type="nucleotide sequence ID" value="NZ_JAAVMB010000002.1"/>
</dbReference>
<dbReference type="Proteomes" id="UP000521358">
    <property type="component" value="Unassembled WGS sequence"/>
</dbReference>
<dbReference type="InterPro" id="IPR051534">
    <property type="entry name" value="CBASS_pafABC_assoc_protein"/>
</dbReference>
<organism evidence="1 2">
    <name type="scientific">Vagococcus fluvialis</name>
    <dbReference type="NCBI Taxonomy" id="2738"/>
    <lineage>
        <taxon>Bacteria</taxon>
        <taxon>Bacillati</taxon>
        <taxon>Bacillota</taxon>
        <taxon>Bacilli</taxon>
        <taxon>Lactobacillales</taxon>
        <taxon>Enterococcaceae</taxon>
        <taxon>Vagococcus</taxon>
    </lineage>
</organism>
<dbReference type="PANTHER" id="PTHR34580">
    <property type="match status" value="1"/>
</dbReference>
<dbReference type="AlphaFoldDB" id="A0A7X6I233"/>
<dbReference type="EMBL" id="JAAVMB010000002">
    <property type="protein sequence ID" value="NKC66966.1"/>
    <property type="molecule type" value="Genomic_DNA"/>
</dbReference>
<comment type="caution">
    <text evidence="1">The sequence shown here is derived from an EMBL/GenBank/DDBJ whole genome shotgun (WGS) entry which is preliminary data.</text>
</comment>
<dbReference type="PANTHER" id="PTHR34580:SF1">
    <property type="entry name" value="PROTEIN PAFC"/>
    <property type="match status" value="1"/>
</dbReference>
<proteinExistence type="predicted"/>
<sequence>MNAQQRLLLIFMRLMSGKKVNKYELMEKFDKKESTVQRDIAKIESLLEDEVYGMVSKEKMRIERDGKGNYQLLKENGHLLNNELTDMEVLMVLKILVSTRIMTQTEMKNITSKLIGLSDDQGRLKKAIANELLHYKEISDEALTDKVTLISDAIVNNQLVEFEYTKNNETKTFQRIPSSIYFSDLYFFMISASETAQDDREFEMLNKFRINNMKNLRVLSSNHKTKYIDKFEAGILRNQTNLPFLGNPIKMVIDFYYDPVYVLNRFPNAKIIKVNEDDSFRIEMNVNDGYGTKMWLSSQSHMVKVISPKHMRDYLIQDMLETLKLYEIELL</sequence>
<reference evidence="1 2" key="1">
    <citation type="submission" date="2020-03" db="EMBL/GenBank/DDBJ databases">
        <title>Bacterial samples isolated from urine from healthy bovine heifers (Gyr breed).</title>
        <authorList>
            <person name="Giannattasio-Ferraz S."/>
            <person name="Maskeri L."/>
            <person name="Penido A."/>
            <person name="Barbosa-Stancioli E.F."/>
            <person name="Putonti C."/>
        </authorList>
    </citation>
    <scope>NUCLEOTIDE SEQUENCE [LARGE SCALE GENOMIC DNA]</scope>
    <source>
        <strain evidence="1 2">UFMG-H7</strain>
    </source>
</reference>
<protein>
    <submittedName>
        <fullName evidence="1">WYL domain-containing protein</fullName>
    </submittedName>
</protein>